<dbReference type="GO" id="GO:0005739">
    <property type="term" value="C:mitochondrion"/>
    <property type="evidence" value="ECO:0007669"/>
    <property type="project" value="UniProtKB-SubCell"/>
</dbReference>
<dbReference type="Pfam" id="PF01987">
    <property type="entry name" value="AIM24"/>
    <property type="match status" value="1"/>
</dbReference>
<dbReference type="OrthoDB" id="5295771at2759"/>
<keyword evidence="1" id="KW-0496">Mitochondrion</keyword>
<dbReference type="SUPFAM" id="SSF51219">
    <property type="entry name" value="TRAP-like"/>
    <property type="match status" value="1"/>
</dbReference>
<comment type="similarity">
    <text evidence="1">Belongs to the AIM24 family.</text>
</comment>
<comment type="subcellular location">
    <subcellularLocation>
        <location evidence="1">Mitochondrion</location>
    </subcellularLocation>
</comment>
<proteinExistence type="inferred from homology"/>
<evidence type="ECO:0000313" key="3">
    <source>
        <dbReference type="Proteomes" id="UP000243052"/>
    </source>
</evidence>
<dbReference type="EMBL" id="CP014242">
    <property type="protein sequence ID" value="AMD19220.1"/>
    <property type="molecule type" value="Genomic_DNA"/>
</dbReference>
<sequence>MIARRWISTTRITPVNLSAFTNRKTGTGSGPFVEFPDFHLSQDSLILRMPSFSTVYGKLDQIKMFNAPPETLPPAVELVKLKTGFTRISTSDYPVNLVCDTIVPTNNVKLLEIDEYEKGWRLYNPETHVICYSGDVSFASGRLIGRGVVALMGQGPVFDLSLTAQEEILLTPESILGHEQSVQLHPQKLNSFVTVSEVIKQHGNSFLGRYYDKILGLLSNVISKEKVFYKVKGPGKVLIQTGLLTKPIYHYSKDMLIGSMK</sequence>
<keyword evidence="3" id="KW-1185">Reference proteome</keyword>
<protein>
    <recommendedName>
        <fullName evidence="1">Altered inheritance of mitochondria protein 24, mitochondrial</fullName>
    </recommendedName>
</protein>
<dbReference type="Proteomes" id="UP000243052">
    <property type="component" value="Chromosome ii"/>
</dbReference>
<organism evidence="2 3">
    <name type="scientific">Eremothecium sinecaudum</name>
    <dbReference type="NCBI Taxonomy" id="45286"/>
    <lineage>
        <taxon>Eukaryota</taxon>
        <taxon>Fungi</taxon>
        <taxon>Dikarya</taxon>
        <taxon>Ascomycota</taxon>
        <taxon>Saccharomycotina</taxon>
        <taxon>Saccharomycetes</taxon>
        <taxon>Saccharomycetales</taxon>
        <taxon>Saccharomycetaceae</taxon>
        <taxon>Eremothecium</taxon>
    </lineage>
</organism>
<dbReference type="InterPro" id="IPR016031">
    <property type="entry name" value="Trp_RNA-bd_attenuator-like_dom"/>
</dbReference>
<evidence type="ECO:0000256" key="1">
    <source>
        <dbReference type="RuleBase" id="RU363045"/>
    </source>
</evidence>
<name>A0A109UXC3_9SACH</name>
<dbReference type="AlphaFoldDB" id="A0A109UXC3"/>
<dbReference type="InterPro" id="IPR002838">
    <property type="entry name" value="AIM24"/>
</dbReference>
<dbReference type="InterPro" id="IPR036983">
    <property type="entry name" value="AIM24_sf"/>
</dbReference>
<accession>A0A109UXC3</accession>
<reference evidence="2 3" key="1">
    <citation type="submission" date="2016-01" db="EMBL/GenBank/DDBJ databases">
        <title>Genome sequence of the yeast Holleya sinecauda.</title>
        <authorList>
            <person name="Dietrich F.S."/>
        </authorList>
    </citation>
    <scope>NUCLEOTIDE SEQUENCE [LARGE SCALE GENOMIC DNA]</scope>
    <source>
        <strain evidence="2 3">ATCC 58844</strain>
    </source>
</reference>
<dbReference type="Gene3D" id="3.60.160.10">
    <property type="entry name" value="Mitochondrial biogenesis AIM24"/>
    <property type="match status" value="1"/>
</dbReference>
<dbReference type="RefSeq" id="XP_017986216.1">
    <property type="nucleotide sequence ID" value="XM_018130727.1"/>
</dbReference>
<dbReference type="GeneID" id="28721480"/>
<gene>
    <name evidence="2" type="ORF">AW171_hschr21036</name>
</gene>
<evidence type="ECO:0000313" key="2">
    <source>
        <dbReference type="EMBL" id="AMD19220.1"/>
    </source>
</evidence>